<name>A0A7C2A3X2_DESA2</name>
<dbReference type="PRINTS" id="PR00502">
    <property type="entry name" value="NUDIXFAMILY"/>
</dbReference>
<evidence type="ECO:0000256" key="1">
    <source>
        <dbReference type="ARBA" id="ARBA00022801"/>
    </source>
</evidence>
<dbReference type="PANTHER" id="PTHR21340">
    <property type="entry name" value="DIADENOSINE 5,5-P1,P4-TETRAPHOSPHATE PYROPHOSPHOHYDROLASE MUTT"/>
    <property type="match status" value="1"/>
</dbReference>
<dbReference type="GO" id="GO:0004081">
    <property type="term" value="F:bis(5'-nucleosyl)-tetraphosphatase (asymmetrical) activity"/>
    <property type="evidence" value="ECO:0007669"/>
    <property type="project" value="TreeGrafter"/>
</dbReference>
<dbReference type="Proteomes" id="UP000885738">
    <property type="component" value="Unassembled WGS sequence"/>
</dbReference>
<reference evidence="4" key="1">
    <citation type="journal article" date="2020" name="mSystems">
        <title>Genome- and Community-Level Interaction Insights into Carbon Utilization and Element Cycling Functions of Hydrothermarchaeota in Hydrothermal Sediment.</title>
        <authorList>
            <person name="Zhou Z."/>
            <person name="Liu Y."/>
            <person name="Xu W."/>
            <person name="Pan J."/>
            <person name="Luo Z.H."/>
            <person name="Li M."/>
        </authorList>
    </citation>
    <scope>NUCLEOTIDE SEQUENCE [LARGE SCALE GENOMIC DNA]</scope>
    <source>
        <strain evidence="4">HyVt-389</strain>
    </source>
</reference>
<proteinExistence type="inferred from homology"/>
<dbReference type="InterPro" id="IPR051325">
    <property type="entry name" value="Nudix_hydrolase_domain"/>
</dbReference>
<dbReference type="AlphaFoldDB" id="A0A7C2A3X2"/>
<evidence type="ECO:0000256" key="2">
    <source>
        <dbReference type="RuleBase" id="RU003476"/>
    </source>
</evidence>
<dbReference type="SUPFAM" id="SSF55811">
    <property type="entry name" value="Nudix"/>
    <property type="match status" value="1"/>
</dbReference>
<dbReference type="PANTHER" id="PTHR21340:SF0">
    <property type="entry name" value="BIS(5'-NUCLEOSYL)-TETRAPHOSPHATASE [ASYMMETRICAL]"/>
    <property type="match status" value="1"/>
</dbReference>
<gene>
    <name evidence="4" type="ORF">ENI35_03560</name>
</gene>
<feature type="domain" description="Nudix hydrolase" evidence="3">
    <location>
        <begin position="11"/>
        <end position="146"/>
    </location>
</feature>
<protein>
    <submittedName>
        <fullName evidence="4">NUDIX hydrolase</fullName>
    </submittedName>
</protein>
<dbReference type="PROSITE" id="PS00893">
    <property type="entry name" value="NUDIX_BOX"/>
    <property type="match status" value="1"/>
</dbReference>
<dbReference type="EMBL" id="DRIH01000118">
    <property type="protein sequence ID" value="HEC67874.1"/>
    <property type="molecule type" value="Genomic_DNA"/>
</dbReference>
<comment type="caution">
    <text evidence="4">The sequence shown here is derived from an EMBL/GenBank/DDBJ whole genome shotgun (WGS) entry which is preliminary data.</text>
</comment>
<sequence length="157" mass="18151">MKETKLKRKVKTEISAGGVVYKCENKKPKVVLCRHKTFNGREVWSLPKGWVEPGEKLVAAALREVREEAGLEGEIVEKLPPIYYWFYHPLERIKVKKTVHFFLMKATGGNITKHDLEVDEVCWFFLEEAIRNCAYKGEKKVLEEAKSKLILICEKTG</sequence>
<dbReference type="CDD" id="cd03673">
    <property type="entry name" value="NUDIX_Ap6A_hydrolase"/>
    <property type="match status" value="1"/>
</dbReference>
<dbReference type="InterPro" id="IPR020084">
    <property type="entry name" value="NUDIX_hydrolase_CS"/>
</dbReference>
<dbReference type="GO" id="GO:0006167">
    <property type="term" value="P:AMP biosynthetic process"/>
    <property type="evidence" value="ECO:0007669"/>
    <property type="project" value="TreeGrafter"/>
</dbReference>
<organism evidence="4">
    <name type="scientific">Desulfofervidus auxilii</name>
    <dbReference type="NCBI Taxonomy" id="1621989"/>
    <lineage>
        <taxon>Bacteria</taxon>
        <taxon>Pseudomonadati</taxon>
        <taxon>Thermodesulfobacteriota</taxon>
        <taxon>Candidatus Desulfofervidia</taxon>
        <taxon>Candidatus Desulfofervidales</taxon>
        <taxon>Candidatus Desulfofervidaceae</taxon>
        <taxon>Candidatus Desulfofervidus</taxon>
    </lineage>
</organism>
<dbReference type="PROSITE" id="PS51462">
    <property type="entry name" value="NUDIX"/>
    <property type="match status" value="1"/>
</dbReference>
<dbReference type="InterPro" id="IPR020476">
    <property type="entry name" value="Nudix_hydrolase"/>
</dbReference>
<dbReference type="Gene3D" id="3.90.79.10">
    <property type="entry name" value="Nucleoside Triphosphate Pyrophosphohydrolase"/>
    <property type="match status" value="1"/>
</dbReference>
<accession>A0A7C2A3X2</accession>
<dbReference type="GO" id="GO:0006754">
    <property type="term" value="P:ATP biosynthetic process"/>
    <property type="evidence" value="ECO:0007669"/>
    <property type="project" value="TreeGrafter"/>
</dbReference>
<dbReference type="Pfam" id="PF00293">
    <property type="entry name" value="NUDIX"/>
    <property type="match status" value="1"/>
</dbReference>
<dbReference type="InterPro" id="IPR015797">
    <property type="entry name" value="NUDIX_hydrolase-like_dom_sf"/>
</dbReference>
<keyword evidence="1 2" id="KW-0378">Hydrolase</keyword>
<comment type="similarity">
    <text evidence="2">Belongs to the Nudix hydrolase family.</text>
</comment>
<dbReference type="InterPro" id="IPR000086">
    <property type="entry name" value="NUDIX_hydrolase_dom"/>
</dbReference>
<evidence type="ECO:0000259" key="3">
    <source>
        <dbReference type="PROSITE" id="PS51462"/>
    </source>
</evidence>
<evidence type="ECO:0000313" key="4">
    <source>
        <dbReference type="EMBL" id="HEC67874.1"/>
    </source>
</evidence>